<proteinExistence type="predicted"/>
<gene>
    <name evidence="2" type="ORF">JVT61DRAFT_12107</name>
</gene>
<name>A0A8I3A4F1_9AGAM</name>
<evidence type="ECO:0000313" key="2">
    <source>
        <dbReference type="EMBL" id="KAG6370386.1"/>
    </source>
</evidence>
<sequence length="248" mass="27089">MALEFECPFSASQIARIVPDEVHALQASGAETPPLSISDDYSLIPEGSLSSIDLSQLNTLPSNSTRPLSNATLERARPSHTRGHGHRQRIPQARASRTSIYETIHEELSSLLFPECSVLNSASDTPKLSQTATKPMEHPVFAAHSETSSVDSFSLWSAFAIARRFVTSRACMKPYNLYEIEEATESNVGFLAKDIGIHLATPESGSNVTIVREPNAFDGGNKTVDASPTKSNPFWRAETPAIRWIHAN</sequence>
<reference evidence="2" key="1">
    <citation type="submission" date="2021-03" db="EMBL/GenBank/DDBJ databases">
        <title>Evolutionary innovations through gain and loss of genes in the ectomycorrhizal Boletales.</title>
        <authorList>
            <person name="Wu G."/>
            <person name="Miyauchi S."/>
            <person name="Morin E."/>
            <person name="Yang Z.-L."/>
            <person name="Xu J."/>
            <person name="Martin F.M."/>
        </authorList>
    </citation>
    <scope>NUCLEOTIDE SEQUENCE</scope>
    <source>
        <strain evidence="2">BR01</strain>
    </source>
</reference>
<feature type="compositionally biased region" description="Polar residues" evidence="1">
    <location>
        <begin position="57"/>
        <end position="72"/>
    </location>
</feature>
<feature type="region of interest" description="Disordered" evidence="1">
    <location>
        <begin position="57"/>
        <end position="94"/>
    </location>
</feature>
<dbReference type="Proteomes" id="UP000683000">
    <property type="component" value="Unassembled WGS sequence"/>
</dbReference>
<protein>
    <submittedName>
        <fullName evidence="2">Uncharacterized protein</fullName>
    </submittedName>
</protein>
<evidence type="ECO:0000313" key="3">
    <source>
        <dbReference type="Proteomes" id="UP000683000"/>
    </source>
</evidence>
<keyword evidence="3" id="KW-1185">Reference proteome</keyword>
<comment type="caution">
    <text evidence="2">The sequence shown here is derived from an EMBL/GenBank/DDBJ whole genome shotgun (WGS) entry which is preliminary data.</text>
</comment>
<accession>A0A8I3A4F1</accession>
<evidence type="ECO:0000256" key="1">
    <source>
        <dbReference type="SAM" id="MobiDB-lite"/>
    </source>
</evidence>
<feature type="compositionally biased region" description="Basic residues" evidence="1">
    <location>
        <begin position="78"/>
        <end position="89"/>
    </location>
</feature>
<dbReference type="OrthoDB" id="2563277at2759"/>
<dbReference type="AlphaFoldDB" id="A0A8I3A4F1"/>
<dbReference type="EMBL" id="JAGFBS010000052">
    <property type="protein sequence ID" value="KAG6370386.1"/>
    <property type="molecule type" value="Genomic_DNA"/>
</dbReference>
<organism evidence="2 3">
    <name type="scientific">Boletus reticuloceps</name>
    <dbReference type="NCBI Taxonomy" id="495285"/>
    <lineage>
        <taxon>Eukaryota</taxon>
        <taxon>Fungi</taxon>
        <taxon>Dikarya</taxon>
        <taxon>Basidiomycota</taxon>
        <taxon>Agaricomycotina</taxon>
        <taxon>Agaricomycetes</taxon>
        <taxon>Agaricomycetidae</taxon>
        <taxon>Boletales</taxon>
        <taxon>Boletineae</taxon>
        <taxon>Boletaceae</taxon>
        <taxon>Boletoideae</taxon>
        <taxon>Boletus</taxon>
    </lineage>
</organism>